<keyword evidence="2" id="KW-1185">Reference proteome</keyword>
<evidence type="ECO:0000313" key="2">
    <source>
        <dbReference type="Proteomes" id="UP000799755"/>
    </source>
</evidence>
<protein>
    <submittedName>
        <fullName evidence="1">Uncharacterized protein</fullName>
    </submittedName>
</protein>
<name>A0ACB6QHL6_9PLEO</name>
<accession>A0ACB6QHL6</accession>
<proteinExistence type="predicted"/>
<comment type="caution">
    <text evidence="1">The sequence shown here is derived from an EMBL/GenBank/DDBJ whole genome shotgun (WGS) entry which is preliminary data.</text>
</comment>
<gene>
    <name evidence="1" type="ORF">BDR25DRAFT_359729</name>
</gene>
<dbReference type="EMBL" id="MU003525">
    <property type="protein sequence ID" value="KAF2466380.1"/>
    <property type="molecule type" value="Genomic_DNA"/>
</dbReference>
<reference evidence="1" key="1">
    <citation type="journal article" date="2020" name="Stud. Mycol.">
        <title>101 Dothideomycetes genomes: a test case for predicting lifestyles and emergence of pathogens.</title>
        <authorList>
            <person name="Haridas S."/>
            <person name="Albert R."/>
            <person name="Binder M."/>
            <person name="Bloem J."/>
            <person name="Labutti K."/>
            <person name="Salamov A."/>
            <person name="Andreopoulos B."/>
            <person name="Baker S."/>
            <person name="Barry K."/>
            <person name="Bills G."/>
            <person name="Bluhm B."/>
            <person name="Cannon C."/>
            <person name="Castanera R."/>
            <person name="Culley D."/>
            <person name="Daum C."/>
            <person name="Ezra D."/>
            <person name="Gonzalez J."/>
            <person name="Henrissat B."/>
            <person name="Kuo A."/>
            <person name="Liang C."/>
            <person name="Lipzen A."/>
            <person name="Lutzoni F."/>
            <person name="Magnuson J."/>
            <person name="Mondo S."/>
            <person name="Nolan M."/>
            <person name="Ohm R."/>
            <person name="Pangilinan J."/>
            <person name="Park H.-J."/>
            <person name="Ramirez L."/>
            <person name="Alfaro M."/>
            <person name="Sun H."/>
            <person name="Tritt A."/>
            <person name="Yoshinaga Y."/>
            <person name="Zwiers L.-H."/>
            <person name="Turgeon B."/>
            <person name="Goodwin S."/>
            <person name="Spatafora J."/>
            <person name="Crous P."/>
            <person name="Grigoriev I."/>
        </authorList>
    </citation>
    <scope>NUCLEOTIDE SEQUENCE</scope>
    <source>
        <strain evidence="1">ATCC 200398</strain>
    </source>
</reference>
<evidence type="ECO:0000313" key="1">
    <source>
        <dbReference type="EMBL" id="KAF2466380.1"/>
    </source>
</evidence>
<sequence length="169" mass="19143">MIANTNVFTIYPCIYLSNQDIATPHTSDTRVLDQARYSTEPSTGQRTLMVLTSFSSSNQPSFITYLAVEEAWQGGAQQFDGETVLSQLHVVISGFYVPPRACARTAQLYKAEQTVIHICSFDINRDGRRRHSIPFQHLTAQPAMHMYGMFHRTKKMLANVWCAVEHQCP</sequence>
<dbReference type="Proteomes" id="UP000799755">
    <property type="component" value="Unassembled WGS sequence"/>
</dbReference>
<organism evidence="1 2">
    <name type="scientific">Lindgomyces ingoldianus</name>
    <dbReference type="NCBI Taxonomy" id="673940"/>
    <lineage>
        <taxon>Eukaryota</taxon>
        <taxon>Fungi</taxon>
        <taxon>Dikarya</taxon>
        <taxon>Ascomycota</taxon>
        <taxon>Pezizomycotina</taxon>
        <taxon>Dothideomycetes</taxon>
        <taxon>Pleosporomycetidae</taxon>
        <taxon>Pleosporales</taxon>
        <taxon>Lindgomycetaceae</taxon>
        <taxon>Lindgomyces</taxon>
    </lineage>
</organism>